<dbReference type="PANTHER" id="PTHR13789">
    <property type="entry name" value="MONOOXYGENASE"/>
    <property type="match status" value="1"/>
</dbReference>
<dbReference type="Gene3D" id="3.50.50.60">
    <property type="entry name" value="FAD/NAD(P)-binding domain"/>
    <property type="match status" value="1"/>
</dbReference>
<dbReference type="GO" id="GO:0018669">
    <property type="term" value="F:3-hydroxybenzoate 6-monooxygenase activity"/>
    <property type="evidence" value="ECO:0007669"/>
    <property type="project" value="UniProtKB-EC"/>
</dbReference>
<reference evidence="4 5" key="1">
    <citation type="submission" date="2018-06" db="EMBL/GenBank/DDBJ databases">
        <authorList>
            <consortium name="Pathogen Informatics"/>
            <person name="Doyle S."/>
        </authorList>
    </citation>
    <scope>NUCLEOTIDE SEQUENCE [LARGE SCALE GENOMIC DNA]</scope>
    <source>
        <strain evidence="4 5">NCTC7582</strain>
    </source>
</reference>
<dbReference type="PRINTS" id="PR00420">
    <property type="entry name" value="RNGMNOXGNASE"/>
</dbReference>
<name>A0A2X1A3P1_9BACI</name>
<evidence type="ECO:0000256" key="1">
    <source>
        <dbReference type="ARBA" id="ARBA00023002"/>
    </source>
</evidence>
<evidence type="ECO:0000256" key="2">
    <source>
        <dbReference type="ARBA" id="ARBA00023033"/>
    </source>
</evidence>
<dbReference type="RefSeq" id="WP_112118203.1">
    <property type="nucleotide sequence ID" value="NZ_JAXOWA010000001.1"/>
</dbReference>
<dbReference type="Proteomes" id="UP000251431">
    <property type="component" value="Unassembled WGS sequence"/>
</dbReference>
<dbReference type="InterPro" id="IPR050493">
    <property type="entry name" value="FAD-dep_Monooxygenase_BioMet"/>
</dbReference>
<dbReference type="InterPro" id="IPR002938">
    <property type="entry name" value="FAD-bd"/>
</dbReference>
<sequence length="380" mass="42984">MRKKIIVVGSGIAGLSVAVALQKMDMDVSVYERASKPTVAGAGIIIAPNALKALEPFGIAQTIKERGKPSDGFHILSEQGKMLNKLTIPSSYQYMYSIHRKDLHNILLSALRPNTVNWGKNFSHVIQDSQGVQVTFEDNSIVTGDILIAADGIHSPIRKQLFPNSSYRYAGYTCWRGVMATKGIPNIKESFFETWGSQGRFGIVPLPNDQVYWYALVNAKPNDANYIKFTTTDLFNHFKEYHFPIPTLLNNTDEHQMIHRDVFDIVPMDKFYHHRTVFIGDAAHAVTPNMGQGACQAIEDARILAEYLNKYENITQAFANYNAHRKEKVNTISKQSWNIGKMAQMNNRFLISLRNKLLTLTPQVMIQKQAQHVYNFETTK</sequence>
<accession>A0A2X1A3P1</accession>
<evidence type="ECO:0000313" key="5">
    <source>
        <dbReference type="Proteomes" id="UP000251431"/>
    </source>
</evidence>
<dbReference type="PANTHER" id="PTHR13789:SF309">
    <property type="entry name" value="PUTATIVE (AFU_ORTHOLOGUE AFUA_6G14510)-RELATED"/>
    <property type="match status" value="1"/>
</dbReference>
<dbReference type="NCBIfam" id="NF005243">
    <property type="entry name" value="PRK06753.1"/>
    <property type="match status" value="1"/>
</dbReference>
<evidence type="ECO:0000259" key="3">
    <source>
        <dbReference type="Pfam" id="PF01494"/>
    </source>
</evidence>
<organism evidence="4 5">
    <name type="scientific">Lysinibacillus capsici</name>
    <dbReference type="NCBI Taxonomy" id="2115968"/>
    <lineage>
        <taxon>Bacteria</taxon>
        <taxon>Bacillati</taxon>
        <taxon>Bacillota</taxon>
        <taxon>Bacilli</taxon>
        <taxon>Bacillales</taxon>
        <taxon>Bacillaceae</taxon>
        <taxon>Lysinibacillus</taxon>
    </lineage>
</organism>
<keyword evidence="2" id="KW-0503">Monooxygenase</keyword>
<dbReference type="EC" id="1.14.13.24" evidence="4"/>
<protein>
    <submittedName>
        <fullName evidence="4">Salicylate hydroxylase</fullName>
        <ecNumber evidence="4">1.14.13.24</ecNumber>
    </submittedName>
</protein>
<gene>
    <name evidence="4" type="primary">xlnD</name>
    <name evidence="4" type="ORF">NCTC7582_04020</name>
</gene>
<dbReference type="SUPFAM" id="SSF51905">
    <property type="entry name" value="FAD/NAD(P)-binding domain"/>
    <property type="match status" value="1"/>
</dbReference>
<keyword evidence="1 4" id="KW-0560">Oxidoreductase</keyword>
<dbReference type="GO" id="GO:0071949">
    <property type="term" value="F:FAD binding"/>
    <property type="evidence" value="ECO:0007669"/>
    <property type="project" value="InterPro"/>
</dbReference>
<dbReference type="EMBL" id="UAQE01000004">
    <property type="protein sequence ID" value="SPU38070.1"/>
    <property type="molecule type" value="Genomic_DNA"/>
</dbReference>
<dbReference type="InterPro" id="IPR036188">
    <property type="entry name" value="FAD/NAD-bd_sf"/>
</dbReference>
<dbReference type="AlphaFoldDB" id="A0A2X1A3P1"/>
<feature type="domain" description="FAD-binding" evidence="3">
    <location>
        <begin position="4"/>
        <end position="327"/>
    </location>
</feature>
<dbReference type="Pfam" id="PF01494">
    <property type="entry name" value="FAD_binding_3"/>
    <property type="match status" value="1"/>
</dbReference>
<proteinExistence type="predicted"/>
<evidence type="ECO:0000313" key="4">
    <source>
        <dbReference type="EMBL" id="SPU38070.1"/>
    </source>
</evidence>